<dbReference type="InterPro" id="IPR052108">
    <property type="entry name" value="MEGF/SIB"/>
</dbReference>
<proteinExistence type="predicted"/>
<dbReference type="Gene3D" id="2.170.300.10">
    <property type="entry name" value="Tie2 ligand-binding domain superfamily"/>
    <property type="match status" value="2"/>
</dbReference>
<feature type="signal peptide" evidence="5">
    <location>
        <begin position="1"/>
        <end position="20"/>
    </location>
</feature>
<dbReference type="Gene3D" id="2.60.120.260">
    <property type="entry name" value="Galactose-binding domain-like"/>
    <property type="match status" value="2"/>
</dbReference>
<dbReference type="SUPFAM" id="SSF49785">
    <property type="entry name" value="Galactose-binding domain-like"/>
    <property type="match status" value="2"/>
</dbReference>
<evidence type="ECO:0000256" key="3">
    <source>
        <dbReference type="ARBA" id="ARBA00023157"/>
    </source>
</evidence>
<sequence length="836" mass="91339">MTSLRINILIVMSCFSGILALACDPGIYGSRCQFKCHCNNSLCTANGECQSRVGCEKGWMGPMCQYQDLGLFGVRSVTTVPAHNGSLLVDGDQDTCVKNINEVTVEFWFRSRLTWLQLIGENLNGVKVTFKEYKNGAVFLGTCKDGHSVLGTSQLSNVICYSNTNVEVMRLEMDSPIKLCSLLINGGRNLAMSGLATQSSTLPANQDGGPAEASRAVDGNTNTNFHSKSCTHTNELDHATPWWNLRLPNVKQNVNRVVIYNRLDVGAAQGAKCCPERLNGFTMDVYNNSGARVFNYIDQPPSITFKGEVIYNLTTPDFVEAYLVNISAHNRESVLTLCEVELYGYDQCPRGQYGPECSQTCHCKYENDTCNEINGLCRLGCGGGFSGLDCDIDCRPGRPLQESCFPPCSGNCINAACNRLTGKCLEGCLDSSSLAPECIPGCGENMFGENCNLPCHCKDKKCDENGQCKEHSSCEEGWFGARCQYQDLAVKGQLTTVPKHNPELITDADDATCLLELKNLHFNFTEPLTFTWMRLSVLEPDYHITASLMFLDEGGHEVSCTDMVEDIIDKRTTDIYCQLNTTVTYVNITLKEPRSVCSVSISGGRNTALNQWTYQTPDYNGLPLSDVKSSNAVDGLLGDAKCARAGGGGVVSPFWTVQFQKPQHVYKFVVHNGIFGERQGFTLTSFDTTYTPVFNYSVRSVNDTDGVTVIQAAEITPLITYVQIVPSGDAALPMLTLCEVEIYGDNTCPDGSFGPECLGNCTCADPSEVCLVNSGGCISGCAAGFYGEGCQTRCTQGLWGIDCRYVCSEACPGRLCNRVNGACLYERQHQMHQSLK</sequence>
<dbReference type="GO" id="GO:0046872">
    <property type="term" value="F:metal ion binding"/>
    <property type="evidence" value="ECO:0007669"/>
    <property type="project" value="UniProtKB-KW"/>
</dbReference>
<dbReference type="PROSITE" id="PS51257">
    <property type="entry name" value="PROKAR_LIPOPROTEIN"/>
    <property type="match status" value="1"/>
</dbReference>
<reference evidence="7 8" key="1">
    <citation type="submission" date="2024-04" db="EMBL/GenBank/DDBJ databases">
        <authorList>
            <consortium name="Genoscope - CEA"/>
            <person name="William W."/>
        </authorList>
    </citation>
    <scope>NUCLEOTIDE SEQUENCE [LARGE SCALE GENOMIC DNA]</scope>
</reference>
<dbReference type="SMART" id="SM00607">
    <property type="entry name" value="FTP"/>
    <property type="match status" value="1"/>
</dbReference>
<keyword evidence="1" id="KW-0479">Metal-binding</keyword>
<evidence type="ECO:0000256" key="4">
    <source>
        <dbReference type="SAM" id="MobiDB-lite"/>
    </source>
</evidence>
<keyword evidence="5" id="KW-0732">Signal</keyword>
<dbReference type="Pfam" id="PF22633">
    <property type="entry name" value="F5_F8_type_C_2"/>
    <property type="match status" value="1"/>
</dbReference>
<keyword evidence="2" id="KW-0106">Calcium</keyword>
<dbReference type="InterPro" id="IPR008979">
    <property type="entry name" value="Galactose-bd-like_sf"/>
</dbReference>
<comment type="caution">
    <text evidence="7">The sequence shown here is derived from an EMBL/GenBank/DDBJ whole genome shotgun (WGS) entry which is preliminary data.</text>
</comment>
<evidence type="ECO:0000256" key="5">
    <source>
        <dbReference type="SAM" id="SignalP"/>
    </source>
</evidence>
<gene>
    <name evidence="7" type="ORF">GSLYS_00010249001</name>
</gene>
<dbReference type="PANTHER" id="PTHR24035:SF109">
    <property type="entry name" value="PROTEIN DRAPER"/>
    <property type="match status" value="1"/>
</dbReference>
<protein>
    <recommendedName>
        <fullName evidence="6">Fucolectin tachylectin-4 pentraxin-1 domain-containing protein</fullName>
    </recommendedName>
</protein>
<evidence type="ECO:0000256" key="2">
    <source>
        <dbReference type="ARBA" id="ARBA00022837"/>
    </source>
</evidence>
<feature type="region of interest" description="Disordered" evidence="4">
    <location>
        <begin position="201"/>
        <end position="220"/>
    </location>
</feature>
<evidence type="ECO:0000256" key="1">
    <source>
        <dbReference type="ARBA" id="ARBA00022723"/>
    </source>
</evidence>
<dbReference type="AlphaFoldDB" id="A0AAV2HUJ1"/>
<keyword evidence="8" id="KW-1185">Reference proteome</keyword>
<name>A0AAV2HUJ1_LYMST</name>
<feature type="chain" id="PRO_5043584489" description="Fucolectin tachylectin-4 pentraxin-1 domain-containing protein" evidence="5">
    <location>
        <begin position="21"/>
        <end position="836"/>
    </location>
</feature>
<dbReference type="EMBL" id="CAXITT010000227">
    <property type="protein sequence ID" value="CAL1536336.1"/>
    <property type="molecule type" value="Genomic_DNA"/>
</dbReference>
<dbReference type="Proteomes" id="UP001497497">
    <property type="component" value="Unassembled WGS sequence"/>
</dbReference>
<evidence type="ECO:0000259" key="6">
    <source>
        <dbReference type="SMART" id="SM00607"/>
    </source>
</evidence>
<keyword evidence="3" id="KW-1015">Disulfide bond</keyword>
<organism evidence="7 8">
    <name type="scientific">Lymnaea stagnalis</name>
    <name type="common">Great pond snail</name>
    <name type="synonym">Helix stagnalis</name>
    <dbReference type="NCBI Taxonomy" id="6523"/>
    <lineage>
        <taxon>Eukaryota</taxon>
        <taxon>Metazoa</taxon>
        <taxon>Spiralia</taxon>
        <taxon>Lophotrochozoa</taxon>
        <taxon>Mollusca</taxon>
        <taxon>Gastropoda</taxon>
        <taxon>Heterobranchia</taxon>
        <taxon>Euthyneura</taxon>
        <taxon>Panpulmonata</taxon>
        <taxon>Hygrophila</taxon>
        <taxon>Lymnaeoidea</taxon>
        <taxon>Lymnaeidae</taxon>
        <taxon>Lymnaea</taxon>
    </lineage>
</organism>
<evidence type="ECO:0000313" key="7">
    <source>
        <dbReference type="EMBL" id="CAL1536336.1"/>
    </source>
</evidence>
<accession>A0AAV2HUJ1</accession>
<evidence type="ECO:0000313" key="8">
    <source>
        <dbReference type="Proteomes" id="UP001497497"/>
    </source>
</evidence>
<feature type="domain" description="Fucolectin tachylectin-4 pentraxin-1" evidence="6">
    <location>
        <begin position="187"/>
        <end position="351"/>
    </location>
</feature>
<dbReference type="PANTHER" id="PTHR24035">
    <property type="entry name" value="MULTIPLE EPIDERMAL GROWTH FACTOR-LIKE DOMAINS PROTEIN"/>
    <property type="match status" value="1"/>
</dbReference>
<dbReference type="InterPro" id="IPR006585">
    <property type="entry name" value="FTP1"/>
</dbReference>